<keyword evidence="3" id="KW-1185">Reference proteome</keyword>
<evidence type="ECO:0000313" key="2">
    <source>
        <dbReference type="EMBL" id="MFC3713938.1"/>
    </source>
</evidence>
<dbReference type="EMBL" id="JBHRXV010000011">
    <property type="protein sequence ID" value="MFC3713938.1"/>
    <property type="molecule type" value="Genomic_DNA"/>
</dbReference>
<evidence type="ECO:0000313" key="3">
    <source>
        <dbReference type="Proteomes" id="UP001595615"/>
    </source>
</evidence>
<organism evidence="2 3">
    <name type="scientific">Sphingoaurantiacus capsulatus</name>
    <dbReference type="NCBI Taxonomy" id="1771310"/>
    <lineage>
        <taxon>Bacteria</taxon>
        <taxon>Pseudomonadati</taxon>
        <taxon>Pseudomonadota</taxon>
        <taxon>Alphaproteobacteria</taxon>
        <taxon>Sphingomonadales</taxon>
        <taxon>Sphingosinicellaceae</taxon>
        <taxon>Sphingoaurantiacus</taxon>
    </lineage>
</organism>
<gene>
    <name evidence="2" type="ORF">ACFOMD_15295</name>
</gene>
<comment type="caution">
    <text evidence="2">The sequence shown here is derived from an EMBL/GenBank/DDBJ whole genome shotgun (WGS) entry which is preliminary data.</text>
</comment>
<protein>
    <recommendedName>
        <fullName evidence="4">DUF11 domain-containing protein</fullName>
    </recommendedName>
</protein>
<feature type="signal peptide" evidence="1">
    <location>
        <begin position="1"/>
        <end position="26"/>
    </location>
</feature>
<sequence>MGNRRMKMKIMAAAMAATMAASGAWAQAVAVTTRIFSETFVTGKDGAIERVLKPAAAITPGDRIVYVVTYRNGGRQPAADVVISNPISKHVELIGDETAGVQMSVDGGKTFGALQTLTVRGANGASRPARRTDVTNLRWILTQPVAAGAEGQVTFKARLK</sequence>
<feature type="chain" id="PRO_5045180315" description="DUF11 domain-containing protein" evidence="1">
    <location>
        <begin position="27"/>
        <end position="160"/>
    </location>
</feature>
<dbReference type="InterPro" id="IPR047589">
    <property type="entry name" value="DUF11_rpt"/>
</dbReference>
<dbReference type="RefSeq" id="WP_380862908.1">
    <property type="nucleotide sequence ID" value="NZ_JBHRXV010000011.1"/>
</dbReference>
<evidence type="ECO:0008006" key="4">
    <source>
        <dbReference type="Google" id="ProtNLM"/>
    </source>
</evidence>
<keyword evidence="1" id="KW-0732">Signal</keyword>
<dbReference type="NCBIfam" id="TIGR01451">
    <property type="entry name" value="B_ant_repeat"/>
    <property type="match status" value="1"/>
</dbReference>
<name>A0ABV7XF88_9SPHN</name>
<accession>A0ABV7XF88</accession>
<reference evidence="3" key="1">
    <citation type="journal article" date="2019" name="Int. J. Syst. Evol. Microbiol.">
        <title>The Global Catalogue of Microorganisms (GCM) 10K type strain sequencing project: providing services to taxonomists for standard genome sequencing and annotation.</title>
        <authorList>
            <consortium name="The Broad Institute Genomics Platform"/>
            <consortium name="The Broad Institute Genome Sequencing Center for Infectious Disease"/>
            <person name="Wu L."/>
            <person name="Ma J."/>
        </authorList>
    </citation>
    <scope>NUCLEOTIDE SEQUENCE [LARGE SCALE GENOMIC DNA]</scope>
    <source>
        <strain evidence="3">KCTC 42644</strain>
    </source>
</reference>
<evidence type="ECO:0000256" key="1">
    <source>
        <dbReference type="SAM" id="SignalP"/>
    </source>
</evidence>
<proteinExistence type="predicted"/>
<dbReference type="Proteomes" id="UP001595615">
    <property type="component" value="Unassembled WGS sequence"/>
</dbReference>